<keyword evidence="1" id="KW-0472">Membrane</keyword>
<dbReference type="GO" id="GO:0015562">
    <property type="term" value="F:efflux transmembrane transporter activity"/>
    <property type="evidence" value="ECO:0007669"/>
    <property type="project" value="TreeGrafter"/>
</dbReference>
<evidence type="ECO:0000313" key="2">
    <source>
        <dbReference type="EMBL" id="ACD90681.1"/>
    </source>
</evidence>
<organism evidence="2 3">
    <name type="scientific">Chlorobium limicola (strain DSM 245 / NBRC 103803 / 6330)</name>
    <dbReference type="NCBI Taxonomy" id="290315"/>
    <lineage>
        <taxon>Bacteria</taxon>
        <taxon>Pseudomonadati</taxon>
        <taxon>Chlorobiota</taxon>
        <taxon>Chlorobiia</taxon>
        <taxon>Chlorobiales</taxon>
        <taxon>Chlorobiaceae</taxon>
        <taxon>Chlorobium/Pelodictyon group</taxon>
        <taxon>Chlorobium</taxon>
    </lineage>
</organism>
<accession>B3EDX9</accession>
<dbReference type="STRING" id="290315.Clim_1638"/>
<dbReference type="Gene3D" id="2.40.30.170">
    <property type="match status" value="1"/>
</dbReference>
<protein>
    <submittedName>
        <fullName evidence="2">Efflux transporter, RND family, MFP subunit</fullName>
    </submittedName>
</protein>
<dbReference type="Gene3D" id="2.40.50.100">
    <property type="match status" value="1"/>
</dbReference>
<dbReference type="eggNOG" id="COG0845">
    <property type="taxonomic scope" value="Bacteria"/>
</dbReference>
<dbReference type="PANTHER" id="PTHR30469">
    <property type="entry name" value="MULTIDRUG RESISTANCE PROTEIN MDTA"/>
    <property type="match status" value="1"/>
</dbReference>
<keyword evidence="1" id="KW-0812">Transmembrane</keyword>
<dbReference type="RefSeq" id="WP_012466554.1">
    <property type="nucleotide sequence ID" value="NC_010803.1"/>
</dbReference>
<keyword evidence="1" id="KW-1133">Transmembrane helix</keyword>
<feature type="transmembrane region" description="Helical" evidence="1">
    <location>
        <begin position="7"/>
        <end position="28"/>
    </location>
</feature>
<gene>
    <name evidence="2" type="ordered locus">Clim_1638</name>
</gene>
<name>B3EDX9_CHLL2</name>
<dbReference type="Gene3D" id="1.10.287.470">
    <property type="entry name" value="Helix hairpin bin"/>
    <property type="match status" value="1"/>
</dbReference>
<dbReference type="KEGG" id="cli:Clim_1638"/>
<evidence type="ECO:0000256" key="1">
    <source>
        <dbReference type="SAM" id="Phobius"/>
    </source>
</evidence>
<dbReference type="Proteomes" id="UP000008841">
    <property type="component" value="Chromosome"/>
</dbReference>
<sequence length="373" mass="40943" precursor="true">MVIGKRYFSFLIAGAIIIAGVVTGGILGKRNPDAKSEKPSRKAVALNIVTVSNGAVEFPVEMSGSIDALRKIEMYAEVSGVFRDGVRPFREGGFFRRGEPLLVIEDSVFRNSVLAERSSFLNLVTLVLPDIIIDFPEESAKWKRYAESFRIESSLRPLPEPATDRERNYLAARNIYNKFYAIRSMEATLGKYRITAPFDGTVTLSEVNPGALIRTGQKIGEFAASGNFELRVSAAIRDAGFLKVNTPVMLVSDDFSGSVSGTIKRINANISPATQTVSVYIEVADPRLRDGMYLTALKTVAVPDAFAISRTLLHNDHQLFVLENSRFVLKSVRVIAYNNDKAVITGLPDGTKLPAEKLPGMYDGMDARALLKP</sequence>
<dbReference type="EMBL" id="CP001097">
    <property type="protein sequence ID" value="ACD90681.1"/>
    <property type="molecule type" value="Genomic_DNA"/>
</dbReference>
<reference evidence="2 3" key="1">
    <citation type="submission" date="2008-05" db="EMBL/GenBank/DDBJ databases">
        <title>Complete sequence of Chlorobium limicola DSM 245.</title>
        <authorList>
            <consortium name="US DOE Joint Genome Institute"/>
            <person name="Lucas S."/>
            <person name="Copeland A."/>
            <person name="Lapidus A."/>
            <person name="Glavina del Rio T."/>
            <person name="Dalin E."/>
            <person name="Tice H."/>
            <person name="Bruce D."/>
            <person name="Goodwin L."/>
            <person name="Pitluck S."/>
            <person name="Schmutz J."/>
            <person name="Larimer F."/>
            <person name="Land M."/>
            <person name="Hauser L."/>
            <person name="Kyrpides N."/>
            <person name="Ovchinnikova G."/>
            <person name="Zhao F."/>
            <person name="Li T."/>
            <person name="Liu Z."/>
            <person name="Overmann J."/>
            <person name="Bryant D.A."/>
            <person name="Richardson P."/>
        </authorList>
    </citation>
    <scope>NUCLEOTIDE SEQUENCE [LARGE SCALE GENOMIC DNA]</scope>
    <source>
        <strain evidence="3">DSM 245 / NBRC 103803 / 6330</strain>
    </source>
</reference>
<dbReference type="PANTHER" id="PTHR30469:SF15">
    <property type="entry name" value="HLYD FAMILY OF SECRETION PROTEINS"/>
    <property type="match status" value="1"/>
</dbReference>
<dbReference type="SUPFAM" id="SSF111369">
    <property type="entry name" value="HlyD-like secretion proteins"/>
    <property type="match status" value="1"/>
</dbReference>
<proteinExistence type="predicted"/>
<dbReference type="AlphaFoldDB" id="B3EDX9"/>
<dbReference type="GO" id="GO:1990281">
    <property type="term" value="C:efflux pump complex"/>
    <property type="evidence" value="ECO:0007669"/>
    <property type="project" value="TreeGrafter"/>
</dbReference>
<evidence type="ECO:0000313" key="3">
    <source>
        <dbReference type="Proteomes" id="UP000008841"/>
    </source>
</evidence>
<dbReference type="HOGENOM" id="CLU_061376_0_0_10"/>